<feature type="active site" description="Proton donor/acceptor" evidence="16">
    <location>
        <position position="279"/>
    </location>
</feature>
<evidence type="ECO:0000256" key="3">
    <source>
        <dbReference type="ARBA" id="ARBA00004123"/>
    </source>
</evidence>
<name>A0A0S4JEU6_BODSA</name>
<dbReference type="InterPro" id="IPR006186">
    <property type="entry name" value="Ser/Thr-sp_prot-phosphatase"/>
</dbReference>
<evidence type="ECO:0000256" key="15">
    <source>
        <dbReference type="ARBA" id="ARBA00073946"/>
    </source>
</evidence>
<dbReference type="PRINTS" id="PR00114">
    <property type="entry name" value="STPHPHTASE"/>
</dbReference>
<keyword evidence="10" id="KW-0904">Protein phosphatase</keyword>
<comment type="cofactor">
    <cofactor evidence="1">
        <name>Mn(2+)</name>
        <dbReference type="ChEBI" id="CHEBI:29035"/>
    </cofactor>
</comment>
<dbReference type="PIRSF" id="PIRSF033096">
    <property type="entry name" value="PPPtase_5"/>
    <property type="match status" value="1"/>
</dbReference>
<evidence type="ECO:0000256" key="11">
    <source>
        <dbReference type="ARBA" id="ARBA00023211"/>
    </source>
</evidence>
<dbReference type="GO" id="GO:0004722">
    <property type="term" value="F:protein serine/threonine phosphatase activity"/>
    <property type="evidence" value="ECO:0007669"/>
    <property type="project" value="UniProtKB-EC"/>
</dbReference>
<dbReference type="FunFam" id="3.60.21.10:FF:000036">
    <property type="entry name" value="Serine/threonine protein phosphatase 5"/>
    <property type="match status" value="1"/>
</dbReference>
<dbReference type="InterPro" id="IPR013235">
    <property type="entry name" value="PPP_dom"/>
</dbReference>
<dbReference type="EC" id="3.1.3.16" evidence="5"/>
<evidence type="ECO:0000256" key="7">
    <source>
        <dbReference type="ARBA" id="ARBA00022737"/>
    </source>
</evidence>
<dbReference type="SMART" id="SM00156">
    <property type="entry name" value="PP2Ac"/>
    <property type="match status" value="1"/>
</dbReference>
<reference evidence="20" key="1">
    <citation type="submission" date="2015-09" db="EMBL/GenBank/DDBJ databases">
        <authorList>
            <consortium name="Pathogen Informatics"/>
        </authorList>
    </citation>
    <scope>NUCLEOTIDE SEQUENCE [LARGE SCALE GENOMIC DNA]</scope>
    <source>
        <strain evidence="20">Lake Konstanz</strain>
    </source>
</reference>
<comment type="similarity">
    <text evidence="4">Belongs to the PPP phosphatase family. PP-5 (PP-T) subfamily.</text>
</comment>
<sequence>MADESERLKNEGNEWFKLSKFHKAIESYSSALEHARTPVILCNRALAYLKVELPGAAIADADEALSIEPGFVKAYYRKATGHIELGKQKEALKDLKKVVQMVPNDPDAKAKHDACEKEVKRIRFFEAILSPDAPTPSQTIVLDNLKVDASYDGPRIDGTQLTQEYVTGLMQRFKEEKLIARRDIICILLEVLKIFKSLPNFVSVSVPDDEEITVCGDTHGQFYDLLNLFKINGQCSPKNRYLFNGDFVDRGSYSLENVTTLFALKVLYPDSIFLSRGNHEGLSMNRVYGFEGEVKKKYDDGVFDLFSEVFNALPTGHIINGKVFVTHGGLTSKDDVLIEDLQKPNRFGEIPESGLICESLWADPQPMKGRSPSKRGVGLSFGPDVTEAFLARNNLKLVVRSHEVKDNGYVVEHDGKCITIFSAPNYCDSIGNKGAFIRFRGADMEPKFTTFEHVQHPGKKAMYYSSAFGGMM</sequence>
<comment type="subcellular location">
    <subcellularLocation>
        <location evidence="3">Nucleus</location>
    </subcellularLocation>
</comment>
<evidence type="ECO:0000259" key="18">
    <source>
        <dbReference type="SMART" id="SM00156"/>
    </source>
</evidence>
<dbReference type="EMBL" id="CYKH01001646">
    <property type="protein sequence ID" value="CUG88497.1"/>
    <property type="molecule type" value="Genomic_DNA"/>
</dbReference>
<evidence type="ECO:0000313" key="20">
    <source>
        <dbReference type="Proteomes" id="UP000051952"/>
    </source>
</evidence>
<dbReference type="Pfam" id="PF13181">
    <property type="entry name" value="TPR_8"/>
    <property type="match status" value="1"/>
</dbReference>
<dbReference type="InterPro" id="IPR051134">
    <property type="entry name" value="PPP_phosphatase"/>
</dbReference>
<keyword evidence="9 17" id="KW-0802">TPR repeat</keyword>
<keyword evidence="11" id="KW-0464">Manganese</keyword>
<dbReference type="SUPFAM" id="SSF48452">
    <property type="entry name" value="TPR-like"/>
    <property type="match status" value="1"/>
</dbReference>
<dbReference type="SUPFAM" id="SSF56300">
    <property type="entry name" value="Metallo-dependent phosphatases"/>
    <property type="match status" value="1"/>
</dbReference>
<protein>
    <recommendedName>
        <fullName evidence="15">Serine/threonine-protein phosphatase T</fullName>
        <ecNumber evidence="5">3.1.3.16</ecNumber>
    </recommendedName>
</protein>
<dbReference type="PANTHER" id="PTHR45668:SF5">
    <property type="entry name" value="SERINE_THREONINE-PROTEIN PHOSPHATASE 5"/>
    <property type="match status" value="1"/>
</dbReference>
<dbReference type="CDD" id="cd07417">
    <property type="entry name" value="MPP_PP5_C"/>
    <property type="match status" value="1"/>
</dbReference>
<dbReference type="GO" id="GO:0046872">
    <property type="term" value="F:metal ion binding"/>
    <property type="evidence" value="ECO:0007669"/>
    <property type="project" value="UniProtKB-KW"/>
</dbReference>
<evidence type="ECO:0000313" key="19">
    <source>
        <dbReference type="EMBL" id="CUG88497.1"/>
    </source>
</evidence>
<comment type="catalytic activity">
    <reaction evidence="13">
        <text>O-phospho-L-seryl-[protein] + H2O = L-seryl-[protein] + phosphate</text>
        <dbReference type="Rhea" id="RHEA:20629"/>
        <dbReference type="Rhea" id="RHEA-COMP:9863"/>
        <dbReference type="Rhea" id="RHEA-COMP:11604"/>
        <dbReference type="ChEBI" id="CHEBI:15377"/>
        <dbReference type="ChEBI" id="CHEBI:29999"/>
        <dbReference type="ChEBI" id="CHEBI:43474"/>
        <dbReference type="ChEBI" id="CHEBI:83421"/>
        <dbReference type="EC" id="3.1.3.16"/>
    </reaction>
    <physiologicalReaction direction="left-to-right" evidence="13">
        <dbReference type="Rhea" id="RHEA:20630"/>
    </physiologicalReaction>
</comment>
<evidence type="ECO:0000256" key="6">
    <source>
        <dbReference type="ARBA" id="ARBA00022723"/>
    </source>
</evidence>
<feature type="domain" description="Serine/threonine specific protein phosphatases" evidence="18">
    <location>
        <begin position="179"/>
        <end position="455"/>
    </location>
</feature>
<dbReference type="GO" id="GO:0005634">
    <property type="term" value="C:nucleus"/>
    <property type="evidence" value="ECO:0007669"/>
    <property type="project" value="UniProtKB-SubCell"/>
</dbReference>
<dbReference type="GO" id="GO:0005737">
    <property type="term" value="C:cytoplasm"/>
    <property type="evidence" value="ECO:0007669"/>
    <property type="project" value="UniProtKB-ARBA"/>
</dbReference>
<keyword evidence="8" id="KW-0378">Hydrolase</keyword>
<evidence type="ECO:0000256" key="12">
    <source>
        <dbReference type="ARBA" id="ARBA00023242"/>
    </source>
</evidence>
<keyword evidence="20" id="KW-1185">Reference proteome</keyword>
<dbReference type="InterPro" id="IPR029052">
    <property type="entry name" value="Metallo-depent_PP-like"/>
</dbReference>
<dbReference type="AlphaFoldDB" id="A0A0S4JEU6"/>
<evidence type="ECO:0000256" key="14">
    <source>
        <dbReference type="ARBA" id="ARBA00048832"/>
    </source>
</evidence>
<dbReference type="PROSITE" id="PS50005">
    <property type="entry name" value="TPR"/>
    <property type="match status" value="1"/>
</dbReference>
<comment type="cofactor">
    <cofactor evidence="2">
        <name>Mg(2+)</name>
        <dbReference type="ChEBI" id="CHEBI:18420"/>
    </cofactor>
</comment>
<dbReference type="OMA" id="IHKKYAF"/>
<evidence type="ECO:0000256" key="2">
    <source>
        <dbReference type="ARBA" id="ARBA00001946"/>
    </source>
</evidence>
<organism evidence="19 20">
    <name type="scientific">Bodo saltans</name>
    <name type="common">Flagellated protozoan</name>
    <dbReference type="NCBI Taxonomy" id="75058"/>
    <lineage>
        <taxon>Eukaryota</taxon>
        <taxon>Discoba</taxon>
        <taxon>Euglenozoa</taxon>
        <taxon>Kinetoplastea</taxon>
        <taxon>Metakinetoplastina</taxon>
        <taxon>Eubodonida</taxon>
        <taxon>Bodonidae</taxon>
        <taxon>Bodo</taxon>
    </lineage>
</organism>
<proteinExistence type="inferred from homology"/>
<evidence type="ECO:0000256" key="1">
    <source>
        <dbReference type="ARBA" id="ARBA00001936"/>
    </source>
</evidence>
<dbReference type="OrthoDB" id="445564at2759"/>
<evidence type="ECO:0000256" key="9">
    <source>
        <dbReference type="ARBA" id="ARBA00022803"/>
    </source>
</evidence>
<evidence type="ECO:0000256" key="13">
    <source>
        <dbReference type="ARBA" id="ARBA00047986"/>
    </source>
</evidence>
<evidence type="ECO:0000256" key="5">
    <source>
        <dbReference type="ARBA" id="ARBA00013081"/>
    </source>
</evidence>
<dbReference type="Pfam" id="PF00149">
    <property type="entry name" value="Metallophos"/>
    <property type="match status" value="1"/>
</dbReference>
<dbReference type="Gene3D" id="3.60.21.10">
    <property type="match status" value="1"/>
</dbReference>
<keyword evidence="7" id="KW-0677">Repeat</keyword>
<dbReference type="InterPro" id="IPR011990">
    <property type="entry name" value="TPR-like_helical_dom_sf"/>
</dbReference>
<accession>A0A0S4JEU6</accession>
<keyword evidence="6" id="KW-0479">Metal-binding</keyword>
<evidence type="ECO:0000256" key="17">
    <source>
        <dbReference type="PROSITE-ProRule" id="PRU00339"/>
    </source>
</evidence>
<comment type="catalytic activity">
    <reaction evidence="14">
        <text>O-phospho-L-threonyl-[protein] + H2O = L-threonyl-[protein] + phosphate</text>
        <dbReference type="Rhea" id="RHEA:47004"/>
        <dbReference type="Rhea" id="RHEA-COMP:11060"/>
        <dbReference type="Rhea" id="RHEA-COMP:11605"/>
        <dbReference type="ChEBI" id="CHEBI:15377"/>
        <dbReference type="ChEBI" id="CHEBI:30013"/>
        <dbReference type="ChEBI" id="CHEBI:43474"/>
        <dbReference type="ChEBI" id="CHEBI:61977"/>
        <dbReference type="EC" id="3.1.3.16"/>
    </reaction>
    <physiologicalReaction direction="left-to-right" evidence="14">
        <dbReference type="Rhea" id="RHEA:47005"/>
    </physiologicalReaction>
</comment>
<evidence type="ECO:0000256" key="4">
    <source>
        <dbReference type="ARBA" id="ARBA00008786"/>
    </source>
</evidence>
<dbReference type="SMART" id="SM00028">
    <property type="entry name" value="TPR"/>
    <property type="match status" value="3"/>
</dbReference>
<dbReference type="VEuPathDB" id="TriTrypDB:BSAL_15705"/>
<dbReference type="InterPro" id="IPR041753">
    <property type="entry name" value="PP5_C"/>
</dbReference>
<dbReference type="InterPro" id="IPR019734">
    <property type="entry name" value="TPR_rpt"/>
</dbReference>
<evidence type="ECO:0000256" key="16">
    <source>
        <dbReference type="PIRSR" id="PIRSR033096-1"/>
    </source>
</evidence>
<dbReference type="Pfam" id="PF08321">
    <property type="entry name" value="PPP5"/>
    <property type="match status" value="1"/>
</dbReference>
<evidence type="ECO:0000256" key="8">
    <source>
        <dbReference type="ARBA" id="ARBA00022801"/>
    </source>
</evidence>
<dbReference type="Proteomes" id="UP000051952">
    <property type="component" value="Unassembled WGS sequence"/>
</dbReference>
<evidence type="ECO:0000256" key="10">
    <source>
        <dbReference type="ARBA" id="ARBA00022912"/>
    </source>
</evidence>
<gene>
    <name evidence="19" type="ORF">BSAL_15705</name>
</gene>
<dbReference type="Gene3D" id="1.25.40.10">
    <property type="entry name" value="Tetratricopeptide repeat domain"/>
    <property type="match status" value="1"/>
</dbReference>
<dbReference type="InterPro" id="IPR004843">
    <property type="entry name" value="Calcineurin-like_PHP"/>
</dbReference>
<keyword evidence="12" id="KW-0539">Nucleus</keyword>
<dbReference type="PANTHER" id="PTHR45668">
    <property type="entry name" value="SERINE/THREONINE-PROTEIN PHOSPHATASE 5-RELATED"/>
    <property type="match status" value="1"/>
</dbReference>
<feature type="repeat" description="TPR" evidence="17">
    <location>
        <begin position="72"/>
        <end position="105"/>
    </location>
</feature>